<organism evidence="1">
    <name type="scientific">Clostridium botulinum</name>
    <dbReference type="NCBI Taxonomy" id="1491"/>
    <lineage>
        <taxon>Bacteria</taxon>
        <taxon>Bacillati</taxon>
        <taxon>Bacillota</taxon>
        <taxon>Clostridia</taxon>
        <taxon>Eubacteriales</taxon>
        <taxon>Clostridiaceae</taxon>
        <taxon>Clostridium</taxon>
    </lineage>
</organism>
<keyword evidence="1" id="KW-0614">Plasmid</keyword>
<protein>
    <submittedName>
        <fullName evidence="1">Uncharacterized protein</fullName>
    </submittedName>
</protein>
<accession>A0A1L7JNH3</accession>
<evidence type="ECO:0000313" key="1">
    <source>
        <dbReference type="EMBL" id="APU87249.1"/>
    </source>
</evidence>
<sequence length="54" mass="6372">MIIKEKFQNSYPEPKCNGDFKKCGNCKNCFYYEDRCTYLDSDTQLWLSGNEGDM</sequence>
<geneLocation type="plasmid" evidence="1">
    <name>pNPD8_2</name>
</geneLocation>
<reference evidence="1" key="1">
    <citation type="submission" date="2016-05" db="EMBL/GenBank/DDBJ databases">
        <authorList>
            <person name="Lavstsen T."/>
            <person name="Jespersen J.S."/>
        </authorList>
    </citation>
    <scope>NUCLEOTIDE SEQUENCE</scope>
    <source>
        <strain evidence="1">CDC69096</strain>
        <plasmid evidence="1">pNPD8_2</plasmid>
    </source>
</reference>
<gene>
    <name evidence="1" type="ORF">NPD8_4189</name>
</gene>
<dbReference type="RefSeq" id="WP_155120342.1">
    <property type="nucleotide sequence ID" value="NZ_CP013710.1"/>
</dbReference>
<dbReference type="AlphaFoldDB" id="A0A1L7JNH3"/>
<proteinExistence type="predicted"/>
<dbReference type="EMBL" id="CP015719">
    <property type="protein sequence ID" value="APU87249.1"/>
    <property type="molecule type" value="Genomic_DNA"/>
</dbReference>
<name>A0A1L7JNH3_CLOBO</name>